<dbReference type="InterPro" id="IPR013655">
    <property type="entry name" value="PAS_fold_3"/>
</dbReference>
<dbReference type="InterPro" id="IPR036890">
    <property type="entry name" value="HATPase_C_sf"/>
</dbReference>
<dbReference type="InterPro" id="IPR035965">
    <property type="entry name" value="PAS-like_dom_sf"/>
</dbReference>
<evidence type="ECO:0000259" key="10">
    <source>
        <dbReference type="PROSITE" id="PS50113"/>
    </source>
</evidence>
<dbReference type="SUPFAM" id="SSF55874">
    <property type="entry name" value="ATPase domain of HSP90 chaperone/DNA topoisomerase II/histidine kinase"/>
    <property type="match status" value="1"/>
</dbReference>
<dbReference type="Gene3D" id="3.40.50.2300">
    <property type="match status" value="1"/>
</dbReference>
<keyword evidence="4 11" id="KW-0808">Transferase</keyword>
<dbReference type="PROSITE" id="PS50110">
    <property type="entry name" value="RESPONSE_REGULATORY"/>
    <property type="match status" value="1"/>
</dbReference>
<dbReference type="InterPro" id="IPR005467">
    <property type="entry name" value="His_kinase_dom"/>
</dbReference>
<evidence type="ECO:0000259" key="7">
    <source>
        <dbReference type="PROSITE" id="PS50109"/>
    </source>
</evidence>
<dbReference type="AlphaFoldDB" id="A0A1D3L0N8"/>
<evidence type="ECO:0000313" key="11">
    <source>
        <dbReference type="EMBL" id="SCG85222.1"/>
    </source>
</evidence>
<dbReference type="SUPFAM" id="SSF52172">
    <property type="entry name" value="CheY-like"/>
    <property type="match status" value="1"/>
</dbReference>
<feature type="domain" description="PAS" evidence="9">
    <location>
        <begin position="131"/>
        <end position="205"/>
    </location>
</feature>
<dbReference type="InterPro" id="IPR013656">
    <property type="entry name" value="PAS_4"/>
</dbReference>
<feature type="domain" description="PAS" evidence="9">
    <location>
        <begin position="522"/>
        <end position="594"/>
    </location>
</feature>
<keyword evidence="3 6" id="KW-0597">Phosphoprotein</keyword>
<protein>
    <recommendedName>
        <fullName evidence="2">histidine kinase</fullName>
        <ecNumber evidence="2">2.7.13.3</ecNumber>
    </recommendedName>
</protein>
<comment type="catalytic activity">
    <reaction evidence="1">
        <text>ATP + protein L-histidine = ADP + protein N-phospho-L-histidine.</text>
        <dbReference type="EC" id="2.7.13.3"/>
    </reaction>
</comment>
<dbReference type="PANTHER" id="PTHR43304">
    <property type="entry name" value="PHYTOCHROME-LIKE PROTEIN CPH1"/>
    <property type="match status" value="1"/>
</dbReference>
<evidence type="ECO:0000256" key="6">
    <source>
        <dbReference type="PROSITE-ProRule" id="PRU00169"/>
    </source>
</evidence>
<feature type="domain" description="Response regulatory" evidence="8">
    <location>
        <begin position="5"/>
        <end position="119"/>
    </location>
</feature>
<dbReference type="OrthoDB" id="8127at2157"/>
<dbReference type="Pfam" id="PF00072">
    <property type="entry name" value="Response_reg"/>
    <property type="match status" value="1"/>
</dbReference>
<dbReference type="STRING" id="118062.MCBB_0649"/>
<feature type="domain" description="PAC" evidence="10">
    <location>
        <begin position="731"/>
        <end position="783"/>
    </location>
</feature>
<dbReference type="EMBL" id="LT607756">
    <property type="protein sequence ID" value="SCG85222.1"/>
    <property type="molecule type" value="Genomic_DNA"/>
</dbReference>
<dbReference type="Pfam" id="PF07568">
    <property type="entry name" value="HisKA_2"/>
    <property type="match status" value="1"/>
</dbReference>
<feature type="domain" description="PAS" evidence="9">
    <location>
        <begin position="267"/>
        <end position="337"/>
    </location>
</feature>
<dbReference type="RefSeq" id="WP_071906413.1">
    <property type="nucleotide sequence ID" value="NZ_LT607756.1"/>
</dbReference>
<dbReference type="SUPFAM" id="SSF55785">
    <property type="entry name" value="PYP-like sensor domain (PAS domain)"/>
    <property type="match status" value="5"/>
</dbReference>
<name>A0A1D3L0N8_9EURY</name>
<dbReference type="InterPro" id="IPR000700">
    <property type="entry name" value="PAS-assoc_C"/>
</dbReference>
<evidence type="ECO:0000256" key="3">
    <source>
        <dbReference type="ARBA" id="ARBA00022553"/>
    </source>
</evidence>
<evidence type="ECO:0000259" key="8">
    <source>
        <dbReference type="PROSITE" id="PS50110"/>
    </source>
</evidence>
<dbReference type="PANTHER" id="PTHR43304:SF1">
    <property type="entry name" value="PAC DOMAIN-CONTAINING PROTEIN"/>
    <property type="match status" value="1"/>
</dbReference>
<dbReference type="InterPro" id="IPR011495">
    <property type="entry name" value="Sig_transdc_His_kin_sub2_dim/P"/>
</dbReference>
<dbReference type="PROSITE" id="PS50112">
    <property type="entry name" value="PAS"/>
    <property type="match status" value="3"/>
</dbReference>
<dbReference type="GeneID" id="30411504"/>
<dbReference type="GO" id="GO:0004673">
    <property type="term" value="F:protein histidine kinase activity"/>
    <property type="evidence" value="ECO:0007669"/>
    <property type="project" value="UniProtKB-EC"/>
</dbReference>
<feature type="domain" description="PAC" evidence="10">
    <location>
        <begin position="209"/>
        <end position="259"/>
    </location>
</feature>
<gene>
    <name evidence="11" type="primary">pdtaS5</name>
    <name evidence="11" type="ORF">MCBB_0649</name>
</gene>
<feature type="domain" description="PAC" evidence="10">
    <location>
        <begin position="469"/>
        <end position="521"/>
    </location>
</feature>
<dbReference type="Pfam" id="PF02518">
    <property type="entry name" value="HATPase_c"/>
    <property type="match status" value="1"/>
</dbReference>
<keyword evidence="12" id="KW-1185">Reference proteome</keyword>
<dbReference type="Gene3D" id="2.10.70.100">
    <property type="match status" value="1"/>
</dbReference>
<dbReference type="SMART" id="SM00086">
    <property type="entry name" value="PAC"/>
    <property type="match status" value="5"/>
</dbReference>
<dbReference type="GO" id="GO:0000160">
    <property type="term" value="P:phosphorelay signal transduction system"/>
    <property type="evidence" value="ECO:0007669"/>
    <property type="project" value="InterPro"/>
</dbReference>
<evidence type="ECO:0000256" key="4">
    <source>
        <dbReference type="ARBA" id="ARBA00022679"/>
    </source>
</evidence>
<accession>A0A1D3L0N8</accession>
<dbReference type="Pfam" id="PF13426">
    <property type="entry name" value="PAS_9"/>
    <property type="match status" value="2"/>
</dbReference>
<dbReference type="PROSITE" id="PS50109">
    <property type="entry name" value="HIS_KIN"/>
    <property type="match status" value="1"/>
</dbReference>
<feature type="domain" description="PAC" evidence="10">
    <location>
        <begin position="339"/>
        <end position="389"/>
    </location>
</feature>
<dbReference type="InterPro" id="IPR052162">
    <property type="entry name" value="Sensor_kinase/Photoreceptor"/>
</dbReference>
<dbReference type="InterPro" id="IPR001610">
    <property type="entry name" value="PAC"/>
</dbReference>
<dbReference type="Gene3D" id="3.30.565.10">
    <property type="entry name" value="Histidine kinase-like ATPase, C-terminal domain"/>
    <property type="match status" value="1"/>
</dbReference>
<dbReference type="InterPro" id="IPR000014">
    <property type="entry name" value="PAS"/>
</dbReference>
<dbReference type="Gene3D" id="3.30.450.20">
    <property type="entry name" value="PAS domain"/>
    <property type="match status" value="5"/>
</dbReference>
<feature type="domain" description="PAC" evidence="10">
    <location>
        <begin position="597"/>
        <end position="648"/>
    </location>
</feature>
<proteinExistence type="predicted"/>
<dbReference type="Proteomes" id="UP000094707">
    <property type="component" value="Chromosome I"/>
</dbReference>
<organism evidence="11 12">
    <name type="scientific">Methanobacterium congolense</name>
    <dbReference type="NCBI Taxonomy" id="118062"/>
    <lineage>
        <taxon>Archaea</taxon>
        <taxon>Methanobacteriati</taxon>
        <taxon>Methanobacteriota</taxon>
        <taxon>Methanomada group</taxon>
        <taxon>Methanobacteria</taxon>
        <taxon>Methanobacteriales</taxon>
        <taxon>Methanobacteriaceae</taxon>
        <taxon>Methanobacterium</taxon>
    </lineage>
</organism>
<feature type="modified residue" description="4-aspartylphosphate" evidence="6">
    <location>
        <position position="55"/>
    </location>
</feature>
<evidence type="ECO:0000256" key="1">
    <source>
        <dbReference type="ARBA" id="ARBA00000085"/>
    </source>
</evidence>
<dbReference type="CDD" id="cd17534">
    <property type="entry name" value="REC_DC-like"/>
    <property type="match status" value="1"/>
</dbReference>
<dbReference type="PROSITE" id="PS50113">
    <property type="entry name" value="PAC"/>
    <property type="match status" value="5"/>
</dbReference>
<dbReference type="KEGG" id="mcub:MCBB_0649"/>
<evidence type="ECO:0000313" key="12">
    <source>
        <dbReference type="Proteomes" id="UP000094707"/>
    </source>
</evidence>
<dbReference type="NCBIfam" id="TIGR00229">
    <property type="entry name" value="sensory_box"/>
    <property type="match status" value="4"/>
</dbReference>
<dbReference type="InterPro" id="IPR003594">
    <property type="entry name" value="HATPase_dom"/>
</dbReference>
<evidence type="ECO:0000256" key="5">
    <source>
        <dbReference type="ARBA" id="ARBA00022777"/>
    </source>
</evidence>
<evidence type="ECO:0000256" key="2">
    <source>
        <dbReference type="ARBA" id="ARBA00012438"/>
    </source>
</evidence>
<dbReference type="SMART" id="SM00448">
    <property type="entry name" value="REC"/>
    <property type="match status" value="1"/>
</dbReference>
<dbReference type="Pfam" id="PF08447">
    <property type="entry name" value="PAS_3"/>
    <property type="match status" value="2"/>
</dbReference>
<sequence length="991" mass="114414">MVNKKILLVEDESIESLDIKRVLESFGYQVPYVASSSEEAVEKTIEIMPDLILMDIVLKGDSNGIGAVSKIKDLNIPVIYLTAHSEESTIERAKLTEPYGYIIKPYDPTELKYAIELAIYKNQTKKELKQNEKRFRHILENSLDVVYRRNLDSDEYDYLSPMIEQVLGYSTEEFISMPSTEVVELIHPHDRENVSNIFANAFSGKTKTYNIEYRFKQKNGHYKWVNDFGSIVKDGDIMFLIGSVYDITERKKGEERRKNGEKALRESEEKYRAMMNYSSDAIVLTDFEGNFVECNKNAEELFGYSQEELIKLNFRDIHPSEELEVVQTSFKKIIMDDMGTVDTLVLTKDNKKVPVAITGSLIEYGDKTIIQGMFRDITERKESEESLLNINKALKKRDEEFKYFIDSAPVAIAMFDKRMRYIAASLRWIEDYNLEGQELHGISHYDIFPEITDEVKEVHKRALTGSIERADDDKFVRADGRVQYIRWEVHPWYLSSGDIGGIIIFSEDVSERINAEKKFRDNEEKYRTLFESNPDYTIIVGLDGIILDFNVAAEQIIGIFKDELIGKHLMDLGILPKDELDLLEEKFSLLVKHGEVAPFEFRIIDKNGDIRWGETSLTLIMGENGPAYILVIFNDITERKIAEKKLRSSQIQLVNAMEMSNLVNWEYDVASDTFTFDHRFYDLYGTTVEREGSYLMSSEVYAREFVHPDDHDMVADETAKAIETSDPDYVSMVEHRIIRRDGNIRHLVVRIAITKDSEGRTIKTHGTNQDITELKEKEEEIKKSLEEKEVLLREIHHRVKNNMQIISSLLNLQIQHVEDREAENVLKESQGRVKSMAMLHEKLYQSPNFTNINFKEYIERLVFDIFYSYGIKTGSIESELDIEDIKIGIETAIPVGLIINELVTNSIKYAFPKYNGTIKIEFKSSEEGLELIVADDGIGLQKDIDPKNTETLGLQLVNSLTDQIDGNIELDRSNGTKFKITFKELDYKERL</sequence>
<keyword evidence="5 11" id="KW-0418">Kinase</keyword>
<dbReference type="SMART" id="SM00091">
    <property type="entry name" value="PAS"/>
    <property type="match status" value="4"/>
</dbReference>
<dbReference type="InterPro" id="IPR011006">
    <property type="entry name" value="CheY-like_superfamily"/>
</dbReference>
<evidence type="ECO:0000259" key="9">
    <source>
        <dbReference type="PROSITE" id="PS50112"/>
    </source>
</evidence>
<dbReference type="SMART" id="SM00387">
    <property type="entry name" value="HATPase_c"/>
    <property type="match status" value="1"/>
</dbReference>
<dbReference type="InterPro" id="IPR001789">
    <property type="entry name" value="Sig_transdc_resp-reg_receiver"/>
</dbReference>
<dbReference type="Pfam" id="PF08448">
    <property type="entry name" value="PAS_4"/>
    <property type="match status" value="1"/>
</dbReference>
<dbReference type="PATRIC" id="fig|129848.4.peg.657"/>
<feature type="domain" description="Histidine kinase" evidence="7">
    <location>
        <begin position="794"/>
        <end position="986"/>
    </location>
</feature>
<dbReference type="CDD" id="cd00130">
    <property type="entry name" value="PAS"/>
    <property type="match status" value="4"/>
</dbReference>
<reference evidence="11 12" key="1">
    <citation type="submission" date="2016-08" db="EMBL/GenBank/DDBJ databases">
        <authorList>
            <person name="Seilhamer J.J."/>
        </authorList>
    </citation>
    <scope>NUCLEOTIDE SEQUENCE [LARGE SCALE GENOMIC DNA]</scope>
    <source>
        <strain evidence="11">Buetzberg</strain>
    </source>
</reference>
<dbReference type="EC" id="2.7.13.3" evidence="2"/>